<reference evidence="2 3" key="1">
    <citation type="submission" date="2019-06" db="EMBL/GenBank/DDBJ databases">
        <title>Spirosoma utsteinense sp. nov. isolated from Antarctic ice-free soils.</title>
        <authorList>
            <person name="Tahon G."/>
        </authorList>
    </citation>
    <scope>NUCLEOTIDE SEQUENCE [LARGE SCALE GENOMIC DNA]</scope>
    <source>
        <strain evidence="2 3">LMG 31447</strain>
    </source>
</reference>
<organism evidence="2 3">
    <name type="scientific">Spirosoma utsteinense</name>
    <dbReference type="NCBI Taxonomy" id="2585773"/>
    <lineage>
        <taxon>Bacteria</taxon>
        <taxon>Pseudomonadati</taxon>
        <taxon>Bacteroidota</taxon>
        <taxon>Cytophagia</taxon>
        <taxon>Cytophagales</taxon>
        <taxon>Cytophagaceae</taxon>
        <taxon>Spirosoma</taxon>
    </lineage>
</organism>
<dbReference type="Proteomes" id="UP000700732">
    <property type="component" value="Unassembled WGS sequence"/>
</dbReference>
<feature type="transmembrane region" description="Helical" evidence="1">
    <location>
        <begin position="10"/>
        <end position="28"/>
    </location>
</feature>
<keyword evidence="1" id="KW-1133">Transmembrane helix</keyword>
<dbReference type="EMBL" id="VFIA01000023">
    <property type="protein sequence ID" value="MBC3793186.1"/>
    <property type="molecule type" value="Genomic_DNA"/>
</dbReference>
<proteinExistence type="predicted"/>
<keyword evidence="1" id="KW-0812">Transmembrane</keyword>
<gene>
    <name evidence="2" type="ORF">FH603_3703</name>
</gene>
<comment type="caution">
    <text evidence="2">The sequence shown here is derived from an EMBL/GenBank/DDBJ whole genome shotgun (WGS) entry which is preliminary data.</text>
</comment>
<evidence type="ECO:0000313" key="3">
    <source>
        <dbReference type="Proteomes" id="UP000700732"/>
    </source>
</evidence>
<protein>
    <submittedName>
        <fullName evidence="2">Uncharacterized protein</fullName>
    </submittedName>
</protein>
<evidence type="ECO:0000256" key="1">
    <source>
        <dbReference type="SAM" id="Phobius"/>
    </source>
</evidence>
<feature type="transmembrane region" description="Helical" evidence="1">
    <location>
        <begin position="34"/>
        <end position="54"/>
    </location>
</feature>
<keyword evidence="1" id="KW-0472">Membrane</keyword>
<keyword evidence="3" id="KW-1185">Reference proteome</keyword>
<sequence>MKKPSTKTDLYFACFFTISASVLMYLLWHNSFVARWLLLSGTAGIFVTMLKAWYTVATRPHNPAYDEAIRCNEQDKRDFHDFVCAMDEDRYWALCDEVRPEAFEAYLFEIYEREAKPNGTKYSGKPVYMYP</sequence>
<accession>A0ABR6W9D2</accession>
<dbReference type="RefSeq" id="WP_186738972.1">
    <property type="nucleotide sequence ID" value="NZ_VFIA01000023.1"/>
</dbReference>
<name>A0ABR6W9D2_9BACT</name>
<evidence type="ECO:0000313" key="2">
    <source>
        <dbReference type="EMBL" id="MBC3793186.1"/>
    </source>
</evidence>